<evidence type="ECO:0000256" key="3">
    <source>
        <dbReference type="ARBA" id="ARBA00022801"/>
    </source>
</evidence>
<dbReference type="PROSITE" id="PS00109">
    <property type="entry name" value="PROTEIN_KINASE_TYR"/>
    <property type="match status" value="1"/>
</dbReference>
<dbReference type="RefSeq" id="WP_211906914.1">
    <property type="nucleotide sequence ID" value="NZ_CP046675.1"/>
</dbReference>
<keyword evidence="3" id="KW-0378">Hydrolase</keyword>
<keyword evidence="5" id="KW-0067">ATP-binding</keyword>
<dbReference type="PROSITE" id="PS50965">
    <property type="entry name" value="NERD"/>
    <property type="match status" value="1"/>
</dbReference>
<feature type="domain" description="NERD" evidence="7">
    <location>
        <begin position="12"/>
        <end position="124"/>
    </location>
</feature>
<evidence type="ECO:0000256" key="4">
    <source>
        <dbReference type="ARBA" id="ARBA00022806"/>
    </source>
</evidence>
<evidence type="ECO:0000259" key="6">
    <source>
        <dbReference type="PROSITE" id="PS50011"/>
    </source>
</evidence>
<dbReference type="InterPro" id="IPR047187">
    <property type="entry name" value="SF1_C_Upf1"/>
</dbReference>
<evidence type="ECO:0000313" key="8">
    <source>
        <dbReference type="EMBL" id="QUP61303.1"/>
    </source>
</evidence>
<dbReference type="Pfam" id="PF13086">
    <property type="entry name" value="AAA_11"/>
    <property type="match status" value="1"/>
</dbReference>
<comment type="similarity">
    <text evidence="1">Belongs to the DNA2/NAM7 helicase family.</text>
</comment>
<dbReference type="Gene3D" id="3.40.50.300">
    <property type="entry name" value="P-loop containing nucleotide triphosphate hydrolases"/>
    <property type="match status" value="2"/>
</dbReference>
<reference evidence="9" key="1">
    <citation type="submission" date="2019-12" db="EMBL/GenBank/DDBJ databases">
        <title>Whole-genome sequence of tobacco pathogen Ralstonia pseudosolanacearum strain RS, originating from Yunnan province of China.</title>
        <authorList>
            <person name="Lu C.-H."/>
        </authorList>
    </citation>
    <scope>NUCLEOTIDE SEQUENCE [LARGE SCALE GENOMIC DNA]</scope>
    <source>
        <strain evidence="9">RS</strain>
        <plasmid evidence="9">pRS</plasmid>
    </source>
</reference>
<dbReference type="Proteomes" id="UP000680989">
    <property type="component" value="Plasmid pRS"/>
</dbReference>
<dbReference type="SUPFAM" id="SSF56112">
    <property type="entry name" value="Protein kinase-like (PK-like)"/>
    <property type="match status" value="2"/>
</dbReference>
<keyword evidence="9" id="KW-1185">Reference proteome</keyword>
<evidence type="ECO:0000256" key="5">
    <source>
        <dbReference type="ARBA" id="ARBA00022840"/>
    </source>
</evidence>
<name>A0ABX8A0N7_9RALS</name>
<dbReference type="CDD" id="cd18808">
    <property type="entry name" value="SF1_C_Upf1"/>
    <property type="match status" value="1"/>
</dbReference>
<evidence type="ECO:0000256" key="1">
    <source>
        <dbReference type="ARBA" id="ARBA00007913"/>
    </source>
</evidence>
<dbReference type="InterPro" id="IPR011528">
    <property type="entry name" value="NERD"/>
</dbReference>
<dbReference type="PANTHER" id="PTHR43788">
    <property type="entry name" value="DNA2/NAM7 HELICASE FAMILY MEMBER"/>
    <property type="match status" value="1"/>
</dbReference>
<gene>
    <name evidence="8" type="ORF">GO999_22750</name>
</gene>
<keyword evidence="2" id="KW-0547">Nucleotide-binding</keyword>
<dbReference type="InterPro" id="IPR011009">
    <property type="entry name" value="Kinase-like_dom_sf"/>
</dbReference>
<keyword evidence="8" id="KW-0614">Plasmid</keyword>
<dbReference type="EMBL" id="CP046675">
    <property type="protein sequence ID" value="QUP61303.1"/>
    <property type="molecule type" value="Genomic_DNA"/>
</dbReference>
<accession>A0ABX8A0N7</accession>
<proteinExistence type="inferred from homology"/>
<geneLocation type="plasmid" evidence="8 9">
    <name>pRS</name>
</geneLocation>
<dbReference type="Pfam" id="PF13087">
    <property type="entry name" value="AAA_12"/>
    <property type="match status" value="1"/>
</dbReference>
<dbReference type="InterPro" id="IPR050534">
    <property type="entry name" value="Coronavir_polyprotein_1ab"/>
</dbReference>
<protein>
    <submittedName>
        <fullName evidence="8">AAA family ATPase</fullName>
    </submittedName>
</protein>
<dbReference type="PANTHER" id="PTHR43788:SF8">
    <property type="entry name" value="DNA-BINDING PROTEIN SMUBP-2"/>
    <property type="match status" value="1"/>
</dbReference>
<dbReference type="InterPro" id="IPR000719">
    <property type="entry name" value="Prot_kinase_dom"/>
</dbReference>
<dbReference type="Gene3D" id="1.10.510.10">
    <property type="entry name" value="Transferase(Phosphotransferase) domain 1"/>
    <property type="match status" value="2"/>
</dbReference>
<evidence type="ECO:0000259" key="7">
    <source>
        <dbReference type="PROSITE" id="PS50965"/>
    </source>
</evidence>
<dbReference type="SUPFAM" id="SSF52540">
    <property type="entry name" value="P-loop containing nucleoside triphosphate hydrolases"/>
    <property type="match status" value="1"/>
</dbReference>
<sequence length="1570" mass="174316">MACKVRYLNSAGIMPREIKGIDALSKAFPSNWLLYVSLNCFPRNQSPMEIDAVVVMDDLILLLEIKDWNGKLTYKGDRWFVNGAPRKRSAVVLVDEKAKKLKSVIQGQSSLAGAFYVDSRVVFTGSANAANLHPDEQARCLTLAEAIAIGDPAKRHLYVKRGKVSLTKACSLEAEFDKVFNNTQLFQRLESDWAGYTVTEKDIFVHPKQVWRDHLAERSDEKRLKAMVRTWSFNNLPVGLNSSETRKVVAMRETNAFAYLQDIGSELISRQRVLREVATPDEEVSTEHFEVRQIAPGWYPLDQYIVRNTDALSVLDRITIVMSLLSIVAELHRANVTHRDLGPRAIWVGGHSDLALTGFMSCQLPDKTTVMDWLQDLHGYAGFLPEDASGNPSTGRQRDVYCCAYLAAQVLTGGVRKASDIEATVAALPPELKNLGDWVRRGLSADPLSRYASAAELMDAFAVVVEAGPADGFDPTLLDRFETTDVPYARWPVSAVVSSSGQKQVYEYINGAETVMVKVWMSLVRGRSTQSDCALLKLLLSVDQLIDAPLKGLPRFIARGLSPVGAFVVYERSGGTPLAELKSLPENTGLELAADLLRTVSSLHERGCEHGDISPSNVLVSVDDRTVCLIDPFDISQVGDGTARTPSMLPDNWELLPQAAIDRYAALKAAQMLLALDPGCAAQALQSELDVELKKPVIESLQYALAKVSQAVEALTAAEVIEFHLKTERPTHGFSQVDKLYVRHYIEQSGVVTFELTTEKAQLVLKGTGIELQQYYFRQTFFATLERESRSAHSDLPIRVTVQEGGIGGFEELYAYLCGHERFIVLPVEEDQPVPPTQFEVTWHWTKLLEIEEESRVEIAVTEILAQKGQTLVLAYENLGRDFDFDEEDSIDVFVGNRKIGYVDLSASSLPSAIGIVCERGNISDGDRLRLAERREQTSMERRSRAVRRILDGRSVIGDLVEYFDPHKSVPPKSFDLSIDDAQLAAYGLNAGQQHAFRHLLSSGPVGLLQGPPGTGKTRFIASFVHWLISKGGGQRVLIASQSHEAVNNAIESLLRLHKERGETRPSLLRIGSKGITDRIRPFHTSELRESYRVKFDAAAKNRFGQLIKALGVDRAFAAELFDLDKQVGTLARRLSTVQEALDEDEGQQLVVDRERNRVQRARVEDAFKAAFKSVAGQETDGVSPLQAYDQLVYALHLKHPNVSPADASSAQRALKLTNDWLASLGSPGRNFEEFLAKTRSVVSATCVGVGQTRIKIETQVFDWVIVDEAARCTPGELAVPIQMAKRVLLVGDHLQLLPMMDDQMLSDLKEVEPDVSFEELARSDFERAFTSTYGQSIGVRLTEQYRMDGAICDMVSECFYEESGIRLVTSAARKSVLQSTDFGVPWLSKPLVWVDASSEHMNSEYRPEGETTIHNRSEVDAVIAVLETLAADKALVSALTKLDDETPIGVICMYAGQKRQIELAWSRHPFDLKFKRLVRIDTIDSYQGKENAIVILSLVRSNPKGLPGHVEVPNRCNVAVSRAQERLIVVGDAEMWGRRVGPRSPMRRVFEYMKSNPGHATFLKASEVG</sequence>
<organism evidence="8 9">
    <name type="scientific">Ralstonia nicotianae</name>
    <dbReference type="NCBI Taxonomy" id="3037696"/>
    <lineage>
        <taxon>Bacteria</taxon>
        <taxon>Pseudomonadati</taxon>
        <taxon>Pseudomonadota</taxon>
        <taxon>Betaproteobacteria</taxon>
        <taxon>Burkholderiales</taxon>
        <taxon>Burkholderiaceae</taxon>
        <taxon>Ralstonia</taxon>
        <taxon>Ralstonia solanacearum species complex</taxon>
    </lineage>
</organism>
<evidence type="ECO:0000256" key="2">
    <source>
        <dbReference type="ARBA" id="ARBA00022741"/>
    </source>
</evidence>
<dbReference type="InterPro" id="IPR041677">
    <property type="entry name" value="DNA2/NAM7_AAA_11"/>
</dbReference>
<keyword evidence="4" id="KW-0347">Helicase</keyword>
<dbReference type="PROSITE" id="PS50011">
    <property type="entry name" value="PROTEIN_KINASE_DOM"/>
    <property type="match status" value="1"/>
</dbReference>
<dbReference type="InterPro" id="IPR041679">
    <property type="entry name" value="DNA2/NAM7-like_C"/>
</dbReference>
<dbReference type="Pfam" id="PF08378">
    <property type="entry name" value="NERD"/>
    <property type="match status" value="1"/>
</dbReference>
<feature type="domain" description="Protein kinase" evidence="6">
    <location>
        <begin position="183"/>
        <end position="462"/>
    </location>
</feature>
<evidence type="ECO:0000313" key="9">
    <source>
        <dbReference type="Proteomes" id="UP000680989"/>
    </source>
</evidence>
<dbReference type="InterPro" id="IPR008266">
    <property type="entry name" value="Tyr_kinase_AS"/>
</dbReference>
<dbReference type="InterPro" id="IPR027417">
    <property type="entry name" value="P-loop_NTPase"/>
</dbReference>